<evidence type="ECO:0000313" key="1">
    <source>
        <dbReference type="EMBL" id="GAC13134.1"/>
    </source>
</evidence>
<dbReference type="EMBL" id="BAEN01000015">
    <property type="protein sequence ID" value="GAC13134.1"/>
    <property type="molecule type" value="Genomic_DNA"/>
</dbReference>
<protein>
    <submittedName>
        <fullName evidence="1">Uncharacterized protein</fullName>
    </submittedName>
</protein>
<sequence>MMLESKFAGLDNAVRAKHTTSNAQIKPAILIQEYFTLSGLAR</sequence>
<accession>K6WXE8</accession>
<organism evidence="1 2">
    <name type="scientific">Aliiglaciecola lipolytica E3</name>
    <dbReference type="NCBI Taxonomy" id="1127673"/>
    <lineage>
        <taxon>Bacteria</taxon>
        <taxon>Pseudomonadati</taxon>
        <taxon>Pseudomonadota</taxon>
        <taxon>Gammaproteobacteria</taxon>
        <taxon>Alteromonadales</taxon>
        <taxon>Alteromonadaceae</taxon>
        <taxon>Aliiglaciecola</taxon>
    </lineage>
</organism>
<reference evidence="1 2" key="1">
    <citation type="journal article" date="2017" name="Antonie Van Leeuwenhoek">
        <title>Rhizobium rhizosphaerae sp. nov., a novel species isolated from rice rhizosphere.</title>
        <authorList>
            <person name="Zhao J.J."/>
            <person name="Zhang J."/>
            <person name="Zhang R.J."/>
            <person name="Zhang C.W."/>
            <person name="Yin H.Q."/>
            <person name="Zhang X.X."/>
        </authorList>
    </citation>
    <scope>NUCLEOTIDE SEQUENCE [LARGE SCALE GENOMIC DNA]</scope>
    <source>
        <strain evidence="1 2">E3</strain>
    </source>
</reference>
<keyword evidence="2" id="KW-1185">Reference proteome</keyword>
<dbReference type="AlphaFoldDB" id="K6WXE8"/>
<gene>
    <name evidence="1" type="ORF">GLIP_0488</name>
</gene>
<evidence type="ECO:0000313" key="2">
    <source>
        <dbReference type="Proteomes" id="UP000006334"/>
    </source>
</evidence>
<dbReference type="Proteomes" id="UP000006334">
    <property type="component" value="Unassembled WGS sequence"/>
</dbReference>
<proteinExistence type="predicted"/>
<name>K6WXE8_9ALTE</name>
<comment type="caution">
    <text evidence="1">The sequence shown here is derived from an EMBL/GenBank/DDBJ whole genome shotgun (WGS) entry which is preliminary data.</text>
</comment>